<feature type="chain" id="PRO_5046420826" evidence="4">
    <location>
        <begin position="20"/>
        <end position="149"/>
    </location>
</feature>
<reference evidence="5 6" key="1">
    <citation type="journal article" date="2021" name="Environ. Microbiol.">
        <title>Gene family expansions and transcriptome signatures uncover fungal adaptations to wood decay.</title>
        <authorList>
            <person name="Hage H."/>
            <person name="Miyauchi S."/>
            <person name="Viragh M."/>
            <person name="Drula E."/>
            <person name="Min B."/>
            <person name="Chaduli D."/>
            <person name="Navarro D."/>
            <person name="Favel A."/>
            <person name="Norest M."/>
            <person name="Lesage-Meessen L."/>
            <person name="Balint B."/>
            <person name="Merenyi Z."/>
            <person name="de Eugenio L."/>
            <person name="Morin E."/>
            <person name="Martinez A.T."/>
            <person name="Baldrian P."/>
            <person name="Stursova M."/>
            <person name="Martinez M.J."/>
            <person name="Novotny C."/>
            <person name="Magnuson J.K."/>
            <person name="Spatafora J.W."/>
            <person name="Maurice S."/>
            <person name="Pangilinan J."/>
            <person name="Andreopoulos W."/>
            <person name="LaButti K."/>
            <person name="Hundley H."/>
            <person name="Na H."/>
            <person name="Kuo A."/>
            <person name="Barry K."/>
            <person name="Lipzen A."/>
            <person name="Henrissat B."/>
            <person name="Riley R."/>
            <person name="Ahrendt S."/>
            <person name="Nagy L.G."/>
            <person name="Grigoriev I.V."/>
            <person name="Martin F."/>
            <person name="Rosso M.N."/>
        </authorList>
    </citation>
    <scope>NUCLEOTIDE SEQUENCE [LARGE SCALE GENOMIC DNA]</scope>
    <source>
        <strain evidence="5 6">CIRM-BRFM 1785</strain>
    </source>
</reference>
<proteinExistence type="inferred from homology"/>
<dbReference type="CDD" id="cd22778">
    <property type="entry name" value="DPBB_CEPL-like"/>
    <property type="match status" value="1"/>
</dbReference>
<evidence type="ECO:0000313" key="6">
    <source>
        <dbReference type="Proteomes" id="UP000814176"/>
    </source>
</evidence>
<evidence type="ECO:0000256" key="4">
    <source>
        <dbReference type="SAM" id="SignalP"/>
    </source>
</evidence>
<name>A0ABQ8KUC0_9APHY</name>
<keyword evidence="6" id="KW-1185">Reference proteome</keyword>
<comment type="caution">
    <text evidence="5">The sequence shown here is derived from an EMBL/GenBank/DDBJ whole genome shotgun (WGS) entry which is preliminary data.</text>
</comment>
<protein>
    <submittedName>
        <fullName evidence="5">Cerato-platanin</fullName>
    </submittedName>
</protein>
<dbReference type="Proteomes" id="UP000814176">
    <property type="component" value="Unassembled WGS sequence"/>
</dbReference>
<accession>A0ABQ8KUC0</accession>
<dbReference type="InterPro" id="IPR036908">
    <property type="entry name" value="RlpA-like_sf"/>
</dbReference>
<keyword evidence="3" id="KW-0964">Secreted</keyword>
<evidence type="ECO:0000313" key="5">
    <source>
        <dbReference type="EMBL" id="KAH9842673.1"/>
    </source>
</evidence>
<evidence type="ECO:0000256" key="3">
    <source>
        <dbReference type="ARBA" id="ARBA00022525"/>
    </source>
</evidence>
<dbReference type="GeneID" id="72002073"/>
<dbReference type="InterPro" id="IPR010829">
    <property type="entry name" value="Cerato-platanin"/>
</dbReference>
<sequence length="149" mass="15275">MKFTALIASIALLATSVVAQTTVTVSYDQTYDNADGSMLTVACSDGAEGLDPPYDTFGSLPTFPFIGGAAAVAGWGSSECGSCWELSYTSPQGVVYTINVLAIDHAGAGFNIALEALNALTNGQAEFLGRVDATATSVDASAGSKREFE</sequence>
<dbReference type="SUPFAM" id="SSF50685">
    <property type="entry name" value="Barwin-like endoglucanases"/>
    <property type="match status" value="1"/>
</dbReference>
<organism evidence="5 6">
    <name type="scientific">Rhodofomes roseus</name>
    <dbReference type="NCBI Taxonomy" id="34475"/>
    <lineage>
        <taxon>Eukaryota</taxon>
        <taxon>Fungi</taxon>
        <taxon>Dikarya</taxon>
        <taxon>Basidiomycota</taxon>
        <taxon>Agaricomycotina</taxon>
        <taxon>Agaricomycetes</taxon>
        <taxon>Polyporales</taxon>
        <taxon>Rhodofomes</taxon>
    </lineage>
</organism>
<evidence type="ECO:0000256" key="1">
    <source>
        <dbReference type="ARBA" id="ARBA00004613"/>
    </source>
</evidence>
<gene>
    <name evidence="5" type="ORF">C8Q71DRAFT_720152</name>
</gene>
<feature type="signal peptide" evidence="4">
    <location>
        <begin position="1"/>
        <end position="19"/>
    </location>
</feature>
<keyword evidence="4" id="KW-0732">Signal</keyword>
<evidence type="ECO:0000256" key="2">
    <source>
        <dbReference type="ARBA" id="ARBA00010421"/>
    </source>
</evidence>
<dbReference type="EMBL" id="JADCUA010000002">
    <property type="protein sequence ID" value="KAH9842673.1"/>
    <property type="molecule type" value="Genomic_DNA"/>
</dbReference>
<dbReference type="RefSeq" id="XP_047783720.1">
    <property type="nucleotide sequence ID" value="XM_047921341.1"/>
</dbReference>
<comment type="similarity">
    <text evidence="2">Belongs to the cerato-platanin family.</text>
</comment>
<dbReference type="Gene3D" id="2.40.40.10">
    <property type="entry name" value="RlpA-like domain"/>
    <property type="match status" value="1"/>
</dbReference>
<dbReference type="Pfam" id="PF07249">
    <property type="entry name" value="Cerato-platanin"/>
    <property type="match status" value="1"/>
</dbReference>
<comment type="subcellular location">
    <subcellularLocation>
        <location evidence="1">Secreted</location>
    </subcellularLocation>
</comment>